<keyword evidence="1" id="KW-1133">Transmembrane helix</keyword>
<proteinExistence type="predicted"/>
<feature type="transmembrane region" description="Helical" evidence="1">
    <location>
        <begin position="81"/>
        <end position="105"/>
    </location>
</feature>
<evidence type="ECO:0000313" key="3">
    <source>
        <dbReference type="Proteomes" id="UP001332192"/>
    </source>
</evidence>
<feature type="transmembrane region" description="Helical" evidence="1">
    <location>
        <begin position="192"/>
        <end position="219"/>
    </location>
</feature>
<feature type="transmembrane region" description="Helical" evidence="1">
    <location>
        <begin position="41"/>
        <end position="61"/>
    </location>
</feature>
<sequence>MSSTPVPAAASTVDASPAPAGKLSRARIVWSIAGRDLRSHLFGLSLYVVVALVLLGISHFAVRNALWQVDQNGLMVLGNPINYPFFLALWLSAVYLGLMAAVAIARERDNGTLEVLFYGPVDSLSYLLGKFVQPMISFVVVAAFYLAYFAASAWYTNLGFTGGIVQLLVLALVLTGCVVAFGLAISAMSRRVFLAVIGFLGLMLLFTLFSVAQAVLLAIPAERLTDVLALARTLVDSVQRGLQWLSPLAYFSRGSAALLIGEWQDYLIAVGSSLVYTAVLVALAVFAFQRKGVRR</sequence>
<dbReference type="RefSeq" id="WP_324717312.1">
    <property type="nucleotide sequence ID" value="NZ_CP141615.1"/>
</dbReference>
<feature type="transmembrane region" description="Helical" evidence="1">
    <location>
        <begin position="163"/>
        <end position="185"/>
    </location>
</feature>
<protein>
    <submittedName>
        <fullName evidence="2">ABC transporter permease subunit</fullName>
    </submittedName>
</protein>
<dbReference type="Proteomes" id="UP001332192">
    <property type="component" value="Chromosome"/>
</dbReference>
<feature type="transmembrane region" description="Helical" evidence="1">
    <location>
        <begin position="266"/>
        <end position="288"/>
    </location>
</feature>
<keyword evidence="1" id="KW-0812">Transmembrane</keyword>
<gene>
    <name evidence="2" type="ORF">U7230_03260</name>
</gene>
<accession>A0ABZ1BZ13</accession>
<feature type="transmembrane region" description="Helical" evidence="1">
    <location>
        <begin position="126"/>
        <end position="151"/>
    </location>
</feature>
<dbReference type="EMBL" id="CP141615">
    <property type="protein sequence ID" value="WRP18041.1"/>
    <property type="molecule type" value="Genomic_DNA"/>
</dbReference>
<evidence type="ECO:0000313" key="2">
    <source>
        <dbReference type="EMBL" id="WRP18041.1"/>
    </source>
</evidence>
<dbReference type="PANTHER" id="PTHR43471">
    <property type="entry name" value="ABC TRANSPORTER PERMEASE"/>
    <property type="match status" value="1"/>
</dbReference>
<keyword evidence="1" id="KW-0472">Membrane</keyword>
<organism evidence="2 3">
    <name type="scientific">Carboxydichorda subterranea</name>
    <dbReference type="NCBI Taxonomy" id="3109565"/>
    <lineage>
        <taxon>Bacteria</taxon>
        <taxon>Bacillati</taxon>
        <taxon>Bacillota</taxon>
        <taxon>Limnochordia</taxon>
        <taxon>Limnochordales</taxon>
        <taxon>Geochordaceae</taxon>
        <taxon>Carboxydichorda</taxon>
    </lineage>
</organism>
<name>A0ABZ1BZ13_9FIRM</name>
<dbReference type="Pfam" id="PF12679">
    <property type="entry name" value="ABC2_membrane_2"/>
    <property type="match status" value="1"/>
</dbReference>
<evidence type="ECO:0000256" key="1">
    <source>
        <dbReference type="SAM" id="Phobius"/>
    </source>
</evidence>
<keyword evidence="3" id="KW-1185">Reference proteome</keyword>
<reference evidence="2 3" key="1">
    <citation type="journal article" date="2024" name="Front. Microbiol.">
        <title>Novel thermophilic genera Geochorda gen. nov. and Carboxydochorda gen. nov. from the deep terrestrial subsurface reveal the ecophysiological diversity in the class Limnochordia.</title>
        <authorList>
            <person name="Karnachuk O.V."/>
            <person name="Lukina A.P."/>
            <person name="Avakyan M.R."/>
            <person name="Kadnikov V.V."/>
            <person name="Begmatov S."/>
            <person name="Beletsky A.V."/>
            <person name="Vlasova K.G."/>
            <person name="Novikov A.A."/>
            <person name="Shcherbakova V.A."/>
            <person name="Mardanov A.V."/>
            <person name="Ravin N.V."/>
        </authorList>
    </citation>
    <scope>NUCLEOTIDE SEQUENCE [LARGE SCALE GENOMIC DNA]</scope>
    <source>
        <strain evidence="2 3">L945</strain>
    </source>
</reference>